<evidence type="ECO:0000313" key="4">
    <source>
        <dbReference type="EMBL" id="MET7014667.1"/>
    </source>
</evidence>
<dbReference type="EMBL" id="JBEWZI010000010">
    <property type="protein sequence ID" value="MET7014667.1"/>
    <property type="molecule type" value="Genomic_DNA"/>
</dbReference>
<dbReference type="PRINTS" id="PR00080">
    <property type="entry name" value="SDRFAMILY"/>
</dbReference>
<reference evidence="4 5" key="1">
    <citation type="submission" date="2024-07" db="EMBL/GenBank/DDBJ databases">
        <title>Uliginosibacterium flavum JJ3220;KACC:17644.</title>
        <authorList>
            <person name="Kim M.K."/>
        </authorList>
    </citation>
    <scope>NUCLEOTIDE SEQUENCE [LARGE SCALE GENOMIC DNA]</scope>
    <source>
        <strain evidence="4 5">KACC:17644</strain>
    </source>
</reference>
<dbReference type="PROSITE" id="PS00061">
    <property type="entry name" value="ADH_SHORT"/>
    <property type="match status" value="1"/>
</dbReference>
<keyword evidence="5" id="KW-1185">Reference proteome</keyword>
<comment type="similarity">
    <text evidence="1 3">Belongs to the short-chain dehydrogenases/reductases (SDR) family.</text>
</comment>
<dbReference type="Proteomes" id="UP001549691">
    <property type="component" value="Unassembled WGS sequence"/>
</dbReference>
<protein>
    <submittedName>
        <fullName evidence="4">SDR family NAD(P)-dependent oxidoreductase</fullName>
    </submittedName>
</protein>
<dbReference type="RefSeq" id="WP_354601128.1">
    <property type="nucleotide sequence ID" value="NZ_JBEWZI010000010.1"/>
</dbReference>
<evidence type="ECO:0000256" key="1">
    <source>
        <dbReference type="ARBA" id="ARBA00006484"/>
    </source>
</evidence>
<evidence type="ECO:0000256" key="2">
    <source>
        <dbReference type="ARBA" id="ARBA00023002"/>
    </source>
</evidence>
<name>A0ABV2TNQ8_9RHOO</name>
<dbReference type="InterPro" id="IPR036291">
    <property type="entry name" value="NAD(P)-bd_dom_sf"/>
</dbReference>
<accession>A0ABV2TNQ8</accession>
<dbReference type="InterPro" id="IPR020904">
    <property type="entry name" value="Sc_DH/Rdtase_CS"/>
</dbReference>
<evidence type="ECO:0000313" key="5">
    <source>
        <dbReference type="Proteomes" id="UP001549691"/>
    </source>
</evidence>
<gene>
    <name evidence="4" type="ORF">ABXR19_10750</name>
</gene>
<dbReference type="PANTHER" id="PTHR42901:SF1">
    <property type="entry name" value="ALCOHOL DEHYDROGENASE"/>
    <property type="match status" value="1"/>
</dbReference>
<sequence length="252" mass="26730">MIAFVTGATAGFGAAITRRYLREGHSVIAVGRRAERLQALQTEFAGLPLHTAVLDVCDKAAIAAVIAALPKSFSAIDVLINNAGLALGLEPAQRASLDDWERMVDTNAKGLMYMTHALLPGMVERGHGHIVNLGSVAGHYPYPGGNVYGATKAFVRQFSLNLRADLVGSNVRVTDIAPGLCGGTEFSNVRFHGDDAKAAGVYADTLSLSAEDIAESVYWSTALPAHVNINFIELMPTTQANGPFTIVRNQPV</sequence>
<dbReference type="Gene3D" id="3.40.50.720">
    <property type="entry name" value="NAD(P)-binding Rossmann-like Domain"/>
    <property type="match status" value="1"/>
</dbReference>
<dbReference type="InterPro" id="IPR002347">
    <property type="entry name" value="SDR_fam"/>
</dbReference>
<dbReference type="SUPFAM" id="SSF51735">
    <property type="entry name" value="NAD(P)-binding Rossmann-fold domains"/>
    <property type="match status" value="1"/>
</dbReference>
<comment type="caution">
    <text evidence="4">The sequence shown here is derived from an EMBL/GenBank/DDBJ whole genome shotgun (WGS) entry which is preliminary data.</text>
</comment>
<evidence type="ECO:0000256" key="3">
    <source>
        <dbReference type="RuleBase" id="RU000363"/>
    </source>
</evidence>
<dbReference type="PANTHER" id="PTHR42901">
    <property type="entry name" value="ALCOHOL DEHYDROGENASE"/>
    <property type="match status" value="1"/>
</dbReference>
<keyword evidence="2" id="KW-0560">Oxidoreductase</keyword>
<dbReference type="PRINTS" id="PR00081">
    <property type="entry name" value="GDHRDH"/>
</dbReference>
<organism evidence="4 5">
    <name type="scientific">Uliginosibacterium flavum</name>
    <dbReference type="NCBI Taxonomy" id="1396831"/>
    <lineage>
        <taxon>Bacteria</taxon>
        <taxon>Pseudomonadati</taxon>
        <taxon>Pseudomonadota</taxon>
        <taxon>Betaproteobacteria</taxon>
        <taxon>Rhodocyclales</taxon>
        <taxon>Zoogloeaceae</taxon>
        <taxon>Uliginosibacterium</taxon>
    </lineage>
</organism>
<dbReference type="Pfam" id="PF00106">
    <property type="entry name" value="adh_short"/>
    <property type="match status" value="1"/>
</dbReference>
<proteinExistence type="inferred from homology"/>